<dbReference type="InterPro" id="IPR011006">
    <property type="entry name" value="CheY-like_superfamily"/>
</dbReference>
<evidence type="ECO:0000259" key="8">
    <source>
        <dbReference type="PROSITE" id="PS50112"/>
    </source>
</evidence>
<feature type="domain" description="PAS" evidence="8">
    <location>
        <begin position="291"/>
        <end position="361"/>
    </location>
</feature>
<dbReference type="Pfam" id="PF08447">
    <property type="entry name" value="PAS_3"/>
    <property type="match status" value="1"/>
</dbReference>
<dbReference type="SMART" id="SM00387">
    <property type="entry name" value="HATPase_c"/>
    <property type="match status" value="1"/>
</dbReference>
<dbReference type="SMART" id="SM00086">
    <property type="entry name" value="PAC"/>
    <property type="match status" value="1"/>
</dbReference>
<dbReference type="InterPro" id="IPR013655">
    <property type="entry name" value="PAS_fold_3"/>
</dbReference>
<dbReference type="PANTHER" id="PTHR43065:SF49">
    <property type="entry name" value="HISTIDINE KINASE"/>
    <property type="match status" value="1"/>
</dbReference>
<gene>
    <name evidence="10" type="ORF">OG2516_03939</name>
</gene>
<dbReference type="AlphaFoldDB" id="Q2CEI1"/>
<dbReference type="eggNOG" id="COG4191">
    <property type="taxonomic scope" value="Bacteria"/>
</dbReference>
<evidence type="ECO:0000256" key="4">
    <source>
        <dbReference type="PROSITE-ProRule" id="PRU00169"/>
    </source>
</evidence>
<dbReference type="InterPro" id="IPR036097">
    <property type="entry name" value="HisK_dim/P_sf"/>
</dbReference>
<dbReference type="InterPro" id="IPR035965">
    <property type="entry name" value="PAS-like_dom_sf"/>
</dbReference>
<dbReference type="InterPro" id="IPR001610">
    <property type="entry name" value="PAC"/>
</dbReference>
<reference evidence="10 11" key="1">
    <citation type="journal article" date="2010" name="J. Bacteriol.">
        <title>Genome sequences of Oceanicola granulosus HTCC2516(T) and Oceanicola batsensis HTCC2597(TDelta).</title>
        <authorList>
            <person name="Thrash J.C."/>
            <person name="Cho J.C."/>
            <person name="Vergin K.L."/>
            <person name="Giovannoni S.J."/>
        </authorList>
    </citation>
    <scope>NUCLEOTIDE SEQUENCE [LARGE SCALE GENOMIC DNA]</scope>
    <source>
        <strain evidence="11">ATCC BAA-861 / DSM 15982 / KCTC 12143 / HTCC2516</strain>
    </source>
</reference>
<evidence type="ECO:0000256" key="5">
    <source>
        <dbReference type="SAM" id="MobiDB-lite"/>
    </source>
</evidence>
<dbReference type="InterPro" id="IPR036890">
    <property type="entry name" value="HATPase_C_sf"/>
</dbReference>
<dbReference type="STRING" id="314256.OG2516_03939"/>
<dbReference type="Gene3D" id="1.10.287.130">
    <property type="match status" value="1"/>
</dbReference>
<feature type="domain" description="PAS" evidence="8">
    <location>
        <begin position="5"/>
        <end position="52"/>
    </location>
</feature>
<dbReference type="SMART" id="SM00388">
    <property type="entry name" value="HisKA"/>
    <property type="match status" value="1"/>
</dbReference>
<dbReference type="GO" id="GO:0000155">
    <property type="term" value="F:phosphorelay sensor kinase activity"/>
    <property type="evidence" value="ECO:0007669"/>
    <property type="project" value="InterPro"/>
</dbReference>
<dbReference type="OrthoDB" id="9796100at2"/>
<dbReference type="InterPro" id="IPR000014">
    <property type="entry name" value="PAS"/>
</dbReference>
<feature type="domain" description="Response regulatory" evidence="7">
    <location>
        <begin position="697"/>
        <end position="813"/>
    </location>
</feature>
<feature type="modified residue" description="4-aspartylphosphate" evidence="4">
    <location>
        <position position="890"/>
    </location>
</feature>
<feature type="domain" description="Response regulatory" evidence="7">
    <location>
        <begin position="841"/>
        <end position="950"/>
    </location>
</feature>
<feature type="compositionally biased region" description="Low complexity" evidence="5">
    <location>
        <begin position="823"/>
        <end position="832"/>
    </location>
</feature>
<evidence type="ECO:0000259" key="7">
    <source>
        <dbReference type="PROSITE" id="PS50110"/>
    </source>
</evidence>
<dbReference type="SMART" id="SM00448">
    <property type="entry name" value="REC"/>
    <property type="match status" value="2"/>
</dbReference>
<dbReference type="HOGENOM" id="CLU_000445_114_51_5"/>
<accession>Q2CEI1</accession>
<dbReference type="Gene3D" id="3.30.450.20">
    <property type="entry name" value="PAS domain"/>
    <property type="match status" value="3"/>
</dbReference>
<feature type="modified residue" description="4-aspartylphosphate" evidence="4">
    <location>
        <position position="747"/>
    </location>
</feature>
<dbReference type="eggNOG" id="COG0784">
    <property type="taxonomic scope" value="Bacteria"/>
</dbReference>
<dbReference type="CDD" id="cd00130">
    <property type="entry name" value="PAS"/>
    <property type="match status" value="2"/>
</dbReference>
<dbReference type="InterPro" id="IPR000700">
    <property type="entry name" value="PAS-assoc_C"/>
</dbReference>
<keyword evidence="10" id="KW-0808">Transferase</keyword>
<dbReference type="SUPFAM" id="SSF47384">
    <property type="entry name" value="Homodimeric domain of signal transducing histidine kinase"/>
    <property type="match status" value="1"/>
</dbReference>
<keyword evidence="3 4" id="KW-0597">Phosphoprotein</keyword>
<dbReference type="SUPFAM" id="SSF55785">
    <property type="entry name" value="PYP-like sensor domain (PAS domain)"/>
    <property type="match status" value="3"/>
</dbReference>
<feature type="domain" description="PAC" evidence="9">
    <location>
        <begin position="234"/>
        <end position="290"/>
    </location>
</feature>
<dbReference type="InterPro" id="IPR004358">
    <property type="entry name" value="Sig_transdc_His_kin-like_C"/>
</dbReference>
<dbReference type="InterPro" id="IPR001789">
    <property type="entry name" value="Sig_transdc_resp-reg_receiver"/>
</dbReference>
<dbReference type="SUPFAM" id="SSF55874">
    <property type="entry name" value="ATPase domain of HSP90 chaperone/DNA topoisomerase II/histidine kinase"/>
    <property type="match status" value="1"/>
</dbReference>
<evidence type="ECO:0000256" key="1">
    <source>
        <dbReference type="ARBA" id="ARBA00000085"/>
    </source>
</evidence>
<dbReference type="Gene3D" id="3.40.50.2300">
    <property type="match status" value="2"/>
</dbReference>
<dbReference type="PRINTS" id="PR00344">
    <property type="entry name" value="BCTRLSENSOR"/>
</dbReference>
<dbReference type="CDD" id="cd00082">
    <property type="entry name" value="HisKA"/>
    <property type="match status" value="1"/>
</dbReference>
<dbReference type="Proteomes" id="UP000003635">
    <property type="component" value="Unassembled WGS sequence"/>
</dbReference>
<evidence type="ECO:0000259" key="9">
    <source>
        <dbReference type="PROSITE" id="PS50113"/>
    </source>
</evidence>
<comment type="catalytic activity">
    <reaction evidence="1">
        <text>ATP + protein L-histidine = ADP + protein N-phospho-L-histidine.</text>
        <dbReference type="EC" id="2.7.13.3"/>
    </reaction>
</comment>
<keyword evidence="10" id="KW-0418">Kinase</keyword>
<dbReference type="PANTHER" id="PTHR43065">
    <property type="entry name" value="SENSOR HISTIDINE KINASE"/>
    <property type="match status" value="1"/>
</dbReference>
<evidence type="ECO:0000313" key="11">
    <source>
        <dbReference type="Proteomes" id="UP000003635"/>
    </source>
</evidence>
<dbReference type="PROSITE" id="PS50112">
    <property type="entry name" value="PAS"/>
    <property type="match status" value="2"/>
</dbReference>
<protein>
    <recommendedName>
        <fullName evidence="2">histidine kinase</fullName>
        <ecNumber evidence="2">2.7.13.3</ecNumber>
    </recommendedName>
</protein>
<dbReference type="SMART" id="SM00091">
    <property type="entry name" value="PAS"/>
    <property type="match status" value="3"/>
</dbReference>
<dbReference type="InterPro" id="IPR003594">
    <property type="entry name" value="HATPase_dom"/>
</dbReference>
<proteinExistence type="predicted"/>
<dbReference type="NCBIfam" id="TIGR00229">
    <property type="entry name" value="sensory_box"/>
    <property type="match status" value="1"/>
</dbReference>
<dbReference type="PROSITE" id="PS50113">
    <property type="entry name" value="PAC"/>
    <property type="match status" value="2"/>
</dbReference>
<feature type="domain" description="Histidine kinase" evidence="6">
    <location>
        <begin position="454"/>
        <end position="677"/>
    </location>
</feature>
<evidence type="ECO:0000256" key="2">
    <source>
        <dbReference type="ARBA" id="ARBA00012438"/>
    </source>
</evidence>
<dbReference type="Pfam" id="PF00072">
    <property type="entry name" value="Response_reg"/>
    <property type="match status" value="2"/>
</dbReference>
<feature type="region of interest" description="Disordered" evidence="5">
    <location>
        <begin position="815"/>
        <end position="839"/>
    </location>
</feature>
<evidence type="ECO:0000259" key="6">
    <source>
        <dbReference type="PROSITE" id="PS50109"/>
    </source>
</evidence>
<dbReference type="Pfam" id="PF08448">
    <property type="entry name" value="PAS_4"/>
    <property type="match status" value="2"/>
</dbReference>
<comment type="caution">
    <text evidence="10">The sequence shown here is derived from an EMBL/GenBank/DDBJ whole genome shotgun (WGS) entry which is preliminary data.</text>
</comment>
<dbReference type="InterPro" id="IPR013656">
    <property type="entry name" value="PAS_4"/>
</dbReference>
<dbReference type="FunFam" id="3.30.450.20:FF:000099">
    <property type="entry name" value="Sensory box sensor histidine kinase"/>
    <property type="match status" value="1"/>
</dbReference>
<keyword evidence="11" id="KW-1185">Reference proteome</keyword>
<dbReference type="eggNOG" id="COG3829">
    <property type="taxonomic scope" value="Bacteria"/>
</dbReference>
<organism evidence="10 11">
    <name type="scientific">Oceanicola granulosus (strain ATCC BAA-861 / DSM 15982 / KCTC 12143 / HTCC2516)</name>
    <dbReference type="NCBI Taxonomy" id="314256"/>
    <lineage>
        <taxon>Bacteria</taxon>
        <taxon>Pseudomonadati</taxon>
        <taxon>Pseudomonadota</taxon>
        <taxon>Alphaproteobacteria</taxon>
        <taxon>Rhodobacterales</taxon>
        <taxon>Roseobacteraceae</taxon>
        <taxon>Oceanicola</taxon>
    </lineage>
</organism>
<evidence type="ECO:0000313" key="10">
    <source>
        <dbReference type="EMBL" id="EAR51016.1"/>
    </source>
</evidence>
<dbReference type="Pfam" id="PF02518">
    <property type="entry name" value="HATPase_c"/>
    <property type="match status" value="1"/>
</dbReference>
<feature type="domain" description="PAC" evidence="9">
    <location>
        <begin position="364"/>
        <end position="416"/>
    </location>
</feature>
<dbReference type="InterPro" id="IPR003661">
    <property type="entry name" value="HisK_dim/P_dom"/>
</dbReference>
<dbReference type="SUPFAM" id="SSF52172">
    <property type="entry name" value="CheY-like"/>
    <property type="match status" value="2"/>
</dbReference>
<dbReference type="InterPro" id="IPR005467">
    <property type="entry name" value="His_kinase_dom"/>
</dbReference>
<sequence>MAFDFEKMFQAAPSPYVLLDRDLRMVWANEEYLRVTGRTRESVIGRIMTEEFPSDPASTSGQMLRNSFRRVFETGAPDHLPLIPYPIENADGTMEERVWSATHTPVAGADGSTEYVLQNTFDVTDLYRNTSLDETGSRRPDEAEIARRAEIISLRNLELDSAVEFLSSVFDQAPSFMAITVGPTHVFRITNAAYMRIVGERQMIGKTVLEALPEVVDQGYLELLDEVYRSGAPYSVNGAPVQVMHDGKLEDYVVDFVYQPILDDEGNTTGIFIQGNDVTAQSKAERQLREAEQRFRTMAQTMPAHVWTATPDGHLDWLSERIYAETGYEEGALFGEDWLKVVHPDDRPEVLEVWSKALTTGQRYETEFRIRRADGEYIWHLVRATPITDDDGRILRWVGTNVDIDEQKTVTAALADLNATLEERVERRNRELGHMHERLRHSQKLEAIGTLSGGIAHDFNNLLQAISGSLTLAQRELGEGSPAAARLGTAMRAVERGANLSSQLLAFSRQQPLQPRPFDLSQLLADMNDLLLSALGEGIDVAVEAADRLWPVFADPANMENAILNLALNARDAMEGRGQLRISLVNRTFGVRDLSGDTEMEPGDYVELTVTDEGVGMSQDAVEKAFEPFYTTKPVGKGTGLGLPTVYGYARQSGGRITLDSRPGEGTSVTLALPRAHEPPVSLPHKRGHAIAGGGETILLVEDDPEVRGATAALLQDLGYSTLTAANPDEALVSFGEGARFDMLLTDVVMPGEVTSREMVERIQGERPDLPVLFISGFSRREIVHDGRVDKGVQFLSKPFTQETLARKVREVLDSAPRPDAPGPETAAEAPAPLAPRGPPRVLLVEDDALIRMDLAMMLEEMGIEVAEAASVAEALAQLETGGFDLMLTDIGLPDGNGEELAREARERHPELRLIFATGRSQLAQELPGSLLLPKPFSHHAVAEAIETATGYVAA</sequence>
<dbReference type="EMBL" id="AAOT01000018">
    <property type="protein sequence ID" value="EAR51016.1"/>
    <property type="molecule type" value="Genomic_DNA"/>
</dbReference>
<dbReference type="PROSITE" id="PS50110">
    <property type="entry name" value="RESPONSE_REGULATORY"/>
    <property type="match status" value="2"/>
</dbReference>
<dbReference type="PROSITE" id="PS50109">
    <property type="entry name" value="HIS_KIN"/>
    <property type="match status" value="1"/>
</dbReference>
<dbReference type="Gene3D" id="3.30.565.10">
    <property type="entry name" value="Histidine kinase-like ATPase, C-terminal domain"/>
    <property type="match status" value="1"/>
</dbReference>
<evidence type="ECO:0000256" key="3">
    <source>
        <dbReference type="ARBA" id="ARBA00022553"/>
    </source>
</evidence>
<dbReference type="EC" id="2.7.13.3" evidence="2"/>
<dbReference type="RefSeq" id="WP_007254316.1">
    <property type="nucleotide sequence ID" value="NZ_CH724107.1"/>
</dbReference>
<name>Q2CEI1_OCEGH</name>